<gene>
    <name evidence="1" type="ORF">HMPREF1860_01629</name>
</gene>
<comment type="caution">
    <text evidence="1">The sequence shown here is derived from an EMBL/GenBank/DDBJ whole genome shotgun (WGS) entry which is preliminary data.</text>
</comment>
<evidence type="ECO:0000313" key="1">
    <source>
        <dbReference type="EMBL" id="KXB76243.1"/>
    </source>
</evidence>
<evidence type="ECO:0000313" key="2">
    <source>
        <dbReference type="Proteomes" id="UP000070531"/>
    </source>
</evidence>
<dbReference type="SUPFAM" id="SSF58113">
    <property type="entry name" value="Apolipoprotein A-I"/>
    <property type="match status" value="1"/>
</dbReference>
<dbReference type="AlphaFoldDB" id="A0A134B8H8"/>
<protein>
    <submittedName>
        <fullName evidence="1">Uncharacterized protein</fullName>
    </submittedName>
</protein>
<dbReference type="Proteomes" id="UP000070531">
    <property type="component" value="Unassembled WGS sequence"/>
</dbReference>
<accession>A0A134B8H8</accession>
<dbReference type="STRING" id="419005.HMPREF1860_01629"/>
<dbReference type="PATRIC" id="fig|419005.5.peg.1630"/>
<dbReference type="EMBL" id="LSDL01000100">
    <property type="protein sequence ID" value="KXB76243.1"/>
    <property type="molecule type" value="Genomic_DNA"/>
</dbReference>
<feature type="non-terminal residue" evidence="1">
    <location>
        <position position="1"/>
    </location>
</feature>
<reference evidence="1 2" key="1">
    <citation type="submission" date="2016-01" db="EMBL/GenBank/DDBJ databases">
        <authorList>
            <person name="Oliw E.H."/>
        </authorList>
    </citation>
    <scope>NUCLEOTIDE SEQUENCE [LARGE SCALE GENOMIC DNA]</scope>
    <source>
        <strain evidence="1 2">DNF00307</strain>
    </source>
</reference>
<dbReference type="Gene3D" id="1.20.120.20">
    <property type="entry name" value="Apolipoprotein"/>
    <property type="match status" value="1"/>
</dbReference>
<organism evidence="1">
    <name type="scientific">Prevotella amnii</name>
    <dbReference type="NCBI Taxonomy" id="419005"/>
    <lineage>
        <taxon>Bacteria</taxon>
        <taxon>Pseudomonadati</taxon>
        <taxon>Bacteroidota</taxon>
        <taxon>Bacteroidia</taxon>
        <taxon>Bacteroidales</taxon>
        <taxon>Prevotellaceae</taxon>
        <taxon>Prevotella</taxon>
    </lineage>
</organism>
<name>A0A134B8H8_9BACT</name>
<sequence>SDALDEKLSDNINEKVIPIIEKFVTTLSDKLDMLKTSIQSPAEDMTHTIVDELKASMNDLMEKFGTELSGSATSNLTSLTENLAKASDSLFDLPAQMKNMSEQLAVAFGGIHTTIEDLESAVKKIVEQSANSNKDLVERAASQYSRMEESHQQISSQTDVLIANFNDMVDTLNTTVKEVQGSMVQIKETKNALVSLVVSLQGVTNNMDKASTRIKNSHESYVSGLKEVQEKSFTAVTNITSALQLSKNTLEDYSNKFGIIQQGLSGIFAQIKTGLDQYSTTMSQSARTVLNGYSSALTDGINKLQQATSHLGDLVSEISDTIEYIKKEK</sequence>
<proteinExistence type="predicted"/>
<dbReference type="RefSeq" id="WP_231725289.1">
    <property type="nucleotide sequence ID" value="NZ_KQ960543.1"/>
</dbReference>